<keyword evidence="3" id="KW-1185">Reference proteome</keyword>
<dbReference type="HOGENOM" id="CLU_048314_0_0_1"/>
<dbReference type="Proteomes" id="UP000053989">
    <property type="component" value="Unassembled WGS sequence"/>
</dbReference>
<name>A0A0C3DRA3_9AGAM</name>
<reference evidence="2 3" key="1">
    <citation type="submission" date="2014-04" db="EMBL/GenBank/DDBJ databases">
        <authorList>
            <consortium name="DOE Joint Genome Institute"/>
            <person name="Kuo A."/>
            <person name="Kohler A."/>
            <person name="Nagy L.G."/>
            <person name="Floudas D."/>
            <person name="Copeland A."/>
            <person name="Barry K.W."/>
            <person name="Cichocki N."/>
            <person name="Veneault-Fourrey C."/>
            <person name="LaButti K."/>
            <person name="Lindquist E.A."/>
            <person name="Lipzen A."/>
            <person name="Lundell T."/>
            <person name="Morin E."/>
            <person name="Murat C."/>
            <person name="Sun H."/>
            <person name="Tunlid A."/>
            <person name="Henrissat B."/>
            <person name="Grigoriev I.V."/>
            <person name="Hibbett D.S."/>
            <person name="Martin F."/>
            <person name="Nordberg H.P."/>
            <person name="Cantor M.N."/>
            <person name="Hua S.X."/>
        </authorList>
    </citation>
    <scope>NUCLEOTIDE SEQUENCE [LARGE SCALE GENOMIC DNA]</scope>
    <source>
        <strain evidence="2 3">Foug A</strain>
    </source>
</reference>
<dbReference type="InParanoid" id="A0A0C3DRA3"/>
<reference evidence="3" key="2">
    <citation type="submission" date="2015-01" db="EMBL/GenBank/DDBJ databases">
        <title>Evolutionary Origins and Diversification of the Mycorrhizal Mutualists.</title>
        <authorList>
            <consortium name="DOE Joint Genome Institute"/>
            <consortium name="Mycorrhizal Genomics Consortium"/>
            <person name="Kohler A."/>
            <person name="Kuo A."/>
            <person name="Nagy L.G."/>
            <person name="Floudas D."/>
            <person name="Copeland A."/>
            <person name="Barry K.W."/>
            <person name="Cichocki N."/>
            <person name="Veneault-Fourrey C."/>
            <person name="LaButti K."/>
            <person name="Lindquist E.A."/>
            <person name="Lipzen A."/>
            <person name="Lundell T."/>
            <person name="Morin E."/>
            <person name="Murat C."/>
            <person name="Riley R."/>
            <person name="Ohm R."/>
            <person name="Sun H."/>
            <person name="Tunlid A."/>
            <person name="Henrissat B."/>
            <person name="Grigoriev I.V."/>
            <person name="Hibbett D.S."/>
            <person name="Martin F."/>
        </authorList>
    </citation>
    <scope>NUCLEOTIDE SEQUENCE [LARGE SCALE GENOMIC DNA]</scope>
    <source>
        <strain evidence="3">Foug A</strain>
    </source>
</reference>
<feature type="non-terminal residue" evidence="2">
    <location>
        <position position="1"/>
    </location>
</feature>
<dbReference type="STRING" id="1036808.A0A0C3DRA3"/>
<dbReference type="Pfam" id="PF22936">
    <property type="entry name" value="Pol_BBD"/>
    <property type="match status" value="1"/>
</dbReference>
<organism evidence="2 3">
    <name type="scientific">Scleroderma citrinum Foug A</name>
    <dbReference type="NCBI Taxonomy" id="1036808"/>
    <lineage>
        <taxon>Eukaryota</taxon>
        <taxon>Fungi</taxon>
        <taxon>Dikarya</taxon>
        <taxon>Basidiomycota</taxon>
        <taxon>Agaricomycotina</taxon>
        <taxon>Agaricomycetes</taxon>
        <taxon>Agaricomycetidae</taxon>
        <taxon>Boletales</taxon>
        <taxon>Sclerodermatineae</taxon>
        <taxon>Sclerodermataceae</taxon>
        <taxon>Scleroderma</taxon>
    </lineage>
</organism>
<dbReference type="OrthoDB" id="2688793at2759"/>
<feature type="non-terminal residue" evidence="2">
    <location>
        <position position="256"/>
    </location>
</feature>
<gene>
    <name evidence="2" type="ORF">SCLCIDRAFT_45182</name>
</gene>
<evidence type="ECO:0000313" key="2">
    <source>
        <dbReference type="EMBL" id="KIM58744.1"/>
    </source>
</evidence>
<proteinExistence type="predicted"/>
<sequence>TGLRCTKSNPSGVYCDTPLDNGSVCGAGSHDRAHCFKPGGGMAGQQPAHWKPFWRSKSGASDSSASANLVVGVPASGLSGSATQQPPLVAAAVVVPTPPSVPSSAWTTREYDLSCASIADLDDGDGCCPSDDVLACLSVQSYSSLLDSGMSRTLVRDRTHFHSYVTDSSVHVKTANHGRLPTLGSGDCIALLPVGQDTFSVHFSGCLHMPSAMLNLLSVGSMVAKGWECNFHGAPPRCELVYHAQPLGSHLLQNNL</sequence>
<evidence type="ECO:0000313" key="3">
    <source>
        <dbReference type="Proteomes" id="UP000053989"/>
    </source>
</evidence>
<evidence type="ECO:0000259" key="1">
    <source>
        <dbReference type="Pfam" id="PF22936"/>
    </source>
</evidence>
<accession>A0A0C3DRA3</accession>
<dbReference type="AlphaFoldDB" id="A0A0C3DRA3"/>
<protein>
    <recommendedName>
        <fullName evidence="1">Retrovirus-related Pol polyprotein from transposon TNT 1-94-like beta-barrel domain-containing protein</fullName>
    </recommendedName>
</protein>
<dbReference type="InterPro" id="IPR054722">
    <property type="entry name" value="PolX-like_BBD"/>
</dbReference>
<feature type="domain" description="Retrovirus-related Pol polyprotein from transposon TNT 1-94-like beta-barrel" evidence="1">
    <location>
        <begin position="145"/>
        <end position="226"/>
    </location>
</feature>
<dbReference type="EMBL" id="KN822082">
    <property type="protein sequence ID" value="KIM58744.1"/>
    <property type="molecule type" value="Genomic_DNA"/>
</dbReference>